<sequence length="34" mass="3689">VVDIRVSHEASTDTIRMSTEEVIPQFADAAEEAA</sequence>
<feature type="non-terminal residue" evidence="1">
    <location>
        <position position="1"/>
    </location>
</feature>
<name>A0A381NZ99_9ZZZZ</name>
<reference evidence="1" key="1">
    <citation type="submission" date="2018-05" db="EMBL/GenBank/DDBJ databases">
        <authorList>
            <person name="Lanie J.A."/>
            <person name="Ng W.-L."/>
            <person name="Kazmierczak K.M."/>
            <person name="Andrzejewski T.M."/>
            <person name="Davidsen T.M."/>
            <person name="Wayne K.J."/>
            <person name="Tettelin H."/>
            <person name="Glass J.I."/>
            <person name="Rusch D."/>
            <person name="Podicherti R."/>
            <person name="Tsui H.-C.T."/>
            <person name="Winkler M.E."/>
        </authorList>
    </citation>
    <scope>NUCLEOTIDE SEQUENCE</scope>
</reference>
<protein>
    <submittedName>
        <fullName evidence="1">Uncharacterized protein</fullName>
    </submittedName>
</protein>
<proteinExistence type="predicted"/>
<accession>A0A381NZ99</accession>
<dbReference type="AlphaFoldDB" id="A0A381NZ99"/>
<gene>
    <name evidence="1" type="ORF">METZ01_LOCUS12784</name>
</gene>
<dbReference type="EMBL" id="UINC01000709">
    <property type="protein sequence ID" value="SUZ59930.1"/>
    <property type="molecule type" value="Genomic_DNA"/>
</dbReference>
<organism evidence="1">
    <name type="scientific">marine metagenome</name>
    <dbReference type="NCBI Taxonomy" id="408172"/>
    <lineage>
        <taxon>unclassified sequences</taxon>
        <taxon>metagenomes</taxon>
        <taxon>ecological metagenomes</taxon>
    </lineage>
</organism>
<evidence type="ECO:0000313" key="1">
    <source>
        <dbReference type="EMBL" id="SUZ59930.1"/>
    </source>
</evidence>